<evidence type="ECO:0000313" key="6">
    <source>
        <dbReference type="Proteomes" id="UP000297739"/>
    </source>
</evidence>
<comment type="cofactor">
    <cofactor evidence="1">
        <name>pantetheine 4'-phosphate</name>
        <dbReference type="ChEBI" id="CHEBI:47942"/>
    </cofactor>
</comment>
<dbReference type="SMART" id="SM00823">
    <property type="entry name" value="PKS_PP"/>
    <property type="match status" value="1"/>
</dbReference>
<name>A0A4Z0PFY6_9BACT</name>
<dbReference type="PROSITE" id="PS50075">
    <property type="entry name" value="CARRIER"/>
    <property type="match status" value="1"/>
</dbReference>
<evidence type="ECO:0000259" key="4">
    <source>
        <dbReference type="PROSITE" id="PS50075"/>
    </source>
</evidence>
<dbReference type="GO" id="GO:0031177">
    <property type="term" value="F:phosphopantetheine binding"/>
    <property type="evidence" value="ECO:0007669"/>
    <property type="project" value="InterPro"/>
</dbReference>
<dbReference type="SUPFAM" id="SSF52777">
    <property type="entry name" value="CoA-dependent acyltransferases"/>
    <property type="match status" value="1"/>
</dbReference>
<keyword evidence="6" id="KW-1185">Reference proteome</keyword>
<organism evidence="5 6">
    <name type="scientific">Hymenobacter elongatus</name>
    <dbReference type="NCBI Taxonomy" id="877208"/>
    <lineage>
        <taxon>Bacteria</taxon>
        <taxon>Pseudomonadati</taxon>
        <taxon>Bacteroidota</taxon>
        <taxon>Cytophagia</taxon>
        <taxon>Cytophagales</taxon>
        <taxon>Hymenobacteraceae</taxon>
        <taxon>Hymenobacter</taxon>
    </lineage>
</organism>
<feature type="non-terminal residue" evidence="5">
    <location>
        <position position="219"/>
    </location>
</feature>
<accession>A0A4Z0PFY6</accession>
<keyword evidence="2" id="KW-0596">Phosphopantetheine</keyword>
<dbReference type="Proteomes" id="UP000297739">
    <property type="component" value="Unassembled WGS sequence"/>
</dbReference>
<dbReference type="InterPro" id="IPR036736">
    <property type="entry name" value="ACP-like_sf"/>
</dbReference>
<keyword evidence="3" id="KW-0597">Phosphoprotein</keyword>
<dbReference type="PROSITE" id="PS00012">
    <property type="entry name" value="PHOSPHOPANTETHEINE"/>
    <property type="match status" value="1"/>
</dbReference>
<dbReference type="InterPro" id="IPR023213">
    <property type="entry name" value="CAT-like_dom_sf"/>
</dbReference>
<protein>
    <recommendedName>
        <fullName evidence="4">Carrier domain-containing protein</fullName>
    </recommendedName>
</protein>
<dbReference type="InterPro" id="IPR001242">
    <property type="entry name" value="Condensation_dom"/>
</dbReference>
<evidence type="ECO:0000256" key="3">
    <source>
        <dbReference type="ARBA" id="ARBA00022553"/>
    </source>
</evidence>
<dbReference type="AlphaFoldDB" id="A0A4Z0PFY6"/>
<reference evidence="5 6" key="1">
    <citation type="submission" date="2019-04" db="EMBL/GenBank/DDBJ databases">
        <authorList>
            <person name="Feng G."/>
            <person name="Zhang J."/>
            <person name="Zhu H."/>
        </authorList>
    </citation>
    <scope>NUCLEOTIDE SEQUENCE [LARGE SCALE GENOMIC DNA]</scope>
    <source>
        <strain evidence="5 6">JCM 17223</strain>
    </source>
</reference>
<dbReference type="EMBL" id="SRLD01000123">
    <property type="protein sequence ID" value="TGE11044.1"/>
    <property type="molecule type" value="Genomic_DNA"/>
</dbReference>
<dbReference type="Pfam" id="PF00668">
    <property type="entry name" value="Condensation"/>
    <property type="match status" value="1"/>
</dbReference>
<gene>
    <name evidence="5" type="ORF">E5J99_21045</name>
</gene>
<dbReference type="InterPro" id="IPR006162">
    <property type="entry name" value="Ppantetheine_attach_site"/>
</dbReference>
<sequence>AHYQAPRGEVETRLAQVWAGVLRREPIGRHDNFYDLGGDSIKSILVVSRLRQQGYSVEVADILGYPVLAELAQRATKLTRQISQATATGTVELSPIQHWFLNNEQVDKQQYNQSVLLTSQERLNTENLSQCLDKLLTHHDALRLRFSQNAEGAWQQEYASKVENILTVHDLLGLSAEEARAQQLLRSESVQAGFVLATGPLFQAAVFRHADGTDELLLV</sequence>
<feature type="non-terminal residue" evidence="5">
    <location>
        <position position="1"/>
    </location>
</feature>
<dbReference type="RefSeq" id="WP_135499764.1">
    <property type="nucleotide sequence ID" value="NZ_SRLD01000123.1"/>
</dbReference>
<dbReference type="Gene3D" id="1.10.1200.10">
    <property type="entry name" value="ACP-like"/>
    <property type="match status" value="1"/>
</dbReference>
<evidence type="ECO:0000256" key="1">
    <source>
        <dbReference type="ARBA" id="ARBA00001957"/>
    </source>
</evidence>
<proteinExistence type="predicted"/>
<dbReference type="GO" id="GO:0003824">
    <property type="term" value="F:catalytic activity"/>
    <property type="evidence" value="ECO:0007669"/>
    <property type="project" value="InterPro"/>
</dbReference>
<feature type="domain" description="Carrier" evidence="4">
    <location>
        <begin position="5"/>
        <end position="79"/>
    </location>
</feature>
<dbReference type="FunFam" id="1.10.1200.10:FF:000005">
    <property type="entry name" value="Nonribosomal peptide synthetase 1"/>
    <property type="match status" value="1"/>
</dbReference>
<dbReference type="PANTHER" id="PTHR45398:SF1">
    <property type="entry name" value="ENZYME, PUTATIVE (JCVI)-RELATED"/>
    <property type="match status" value="1"/>
</dbReference>
<evidence type="ECO:0000256" key="2">
    <source>
        <dbReference type="ARBA" id="ARBA00022450"/>
    </source>
</evidence>
<dbReference type="InterPro" id="IPR020806">
    <property type="entry name" value="PKS_PP-bd"/>
</dbReference>
<dbReference type="Gene3D" id="3.30.559.10">
    <property type="entry name" value="Chloramphenicol acetyltransferase-like domain"/>
    <property type="match status" value="1"/>
</dbReference>
<dbReference type="InterPro" id="IPR009081">
    <property type="entry name" value="PP-bd_ACP"/>
</dbReference>
<evidence type="ECO:0000313" key="5">
    <source>
        <dbReference type="EMBL" id="TGE11044.1"/>
    </source>
</evidence>
<dbReference type="PANTHER" id="PTHR45398">
    <property type="match status" value="1"/>
</dbReference>
<dbReference type="OrthoDB" id="1374991at2"/>
<dbReference type="Pfam" id="PF00550">
    <property type="entry name" value="PP-binding"/>
    <property type="match status" value="1"/>
</dbReference>
<comment type="caution">
    <text evidence="5">The sequence shown here is derived from an EMBL/GenBank/DDBJ whole genome shotgun (WGS) entry which is preliminary data.</text>
</comment>
<dbReference type="SUPFAM" id="SSF47336">
    <property type="entry name" value="ACP-like"/>
    <property type="match status" value="1"/>
</dbReference>